<accession>A0A0L8GVW5</accession>
<dbReference type="EMBL" id="KQ420195">
    <property type="protein sequence ID" value="KOF80979.1"/>
    <property type="molecule type" value="Genomic_DNA"/>
</dbReference>
<feature type="transmembrane region" description="Helical" evidence="1">
    <location>
        <begin position="21"/>
        <end position="54"/>
    </location>
</feature>
<sequence>MRVTGSRVTHRRCLRLPYSRYRRCTLTVIFVVIVLVVQCLHELIATVAAVVHFMGPAAEIVTYDVAVLTFIVVAVLWLCYW</sequence>
<evidence type="ECO:0000256" key="1">
    <source>
        <dbReference type="SAM" id="Phobius"/>
    </source>
</evidence>
<keyword evidence="1" id="KW-1133">Transmembrane helix</keyword>
<evidence type="ECO:0000313" key="2">
    <source>
        <dbReference type="EMBL" id="KOF80979.1"/>
    </source>
</evidence>
<name>A0A0L8GVW5_OCTBM</name>
<proteinExistence type="predicted"/>
<dbReference type="AlphaFoldDB" id="A0A0L8GVW5"/>
<keyword evidence="1" id="KW-0472">Membrane</keyword>
<organism evidence="2">
    <name type="scientific">Octopus bimaculoides</name>
    <name type="common">California two-spotted octopus</name>
    <dbReference type="NCBI Taxonomy" id="37653"/>
    <lineage>
        <taxon>Eukaryota</taxon>
        <taxon>Metazoa</taxon>
        <taxon>Spiralia</taxon>
        <taxon>Lophotrochozoa</taxon>
        <taxon>Mollusca</taxon>
        <taxon>Cephalopoda</taxon>
        <taxon>Coleoidea</taxon>
        <taxon>Octopodiformes</taxon>
        <taxon>Octopoda</taxon>
        <taxon>Incirrata</taxon>
        <taxon>Octopodidae</taxon>
        <taxon>Octopus</taxon>
    </lineage>
</organism>
<gene>
    <name evidence="2" type="ORF">OCBIM_22027129mg</name>
</gene>
<reference evidence="2" key="1">
    <citation type="submission" date="2015-07" db="EMBL/GenBank/DDBJ databases">
        <title>MeaNS - Measles Nucleotide Surveillance Program.</title>
        <authorList>
            <person name="Tran T."/>
            <person name="Druce J."/>
        </authorList>
    </citation>
    <scope>NUCLEOTIDE SEQUENCE</scope>
    <source>
        <strain evidence="2">UCB-OBI-ISO-001</strain>
        <tissue evidence="2">Gonad</tissue>
    </source>
</reference>
<keyword evidence="1" id="KW-0812">Transmembrane</keyword>
<protein>
    <submittedName>
        <fullName evidence="2">Uncharacterized protein</fullName>
    </submittedName>
</protein>
<feature type="transmembrane region" description="Helical" evidence="1">
    <location>
        <begin position="60"/>
        <end position="80"/>
    </location>
</feature>